<keyword evidence="3" id="KW-1185">Reference proteome</keyword>
<organism evidence="2 3">
    <name type="scientific">Saliniramus fredricksonii</name>
    <dbReference type="NCBI Taxonomy" id="1653334"/>
    <lineage>
        <taxon>Bacteria</taxon>
        <taxon>Pseudomonadati</taxon>
        <taxon>Pseudomonadota</taxon>
        <taxon>Alphaproteobacteria</taxon>
        <taxon>Hyphomicrobiales</taxon>
        <taxon>Salinarimonadaceae</taxon>
        <taxon>Saliniramus</taxon>
    </lineage>
</organism>
<evidence type="ECO:0000313" key="3">
    <source>
        <dbReference type="Proteomes" id="UP000182800"/>
    </source>
</evidence>
<dbReference type="GO" id="GO:0006508">
    <property type="term" value="P:proteolysis"/>
    <property type="evidence" value="ECO:0007669"/>
    <property type="project" value="UniProtKB-KW"/>
</dbReference>
<dbReference type="Pfam" id="PF01434">
    <property type="entry name" value="Peptidase_M41"/>
    <property type="match status" value="1"/>
</dbReference>
<evidence type="ECO:0000259" key="1">
    <source>
        <dbReference type="SMART" id="SM00382"/>
    </source>
</evidence>
<dbReference type="InterPro" id="IPR003593">
    <property type="entry name" value="AAA+_ATPase"/>
</dbReference>
<reference evidence="2 3" key="1">
    <citation type="submission" date="2016-08" db="EMBL/GenBank/DDBJ databases">
        <authorList>
            <person name="Varghese N."/>
            <person name="Submissions Spin"/>
        </authorList>
    </citation>
    <scope>NUCLEOTIDE SEQUENCE [LARGE SCALE GENOMIC DNA]</scope>
    <source>
        <strain evidence="2 3">HL-109</strain>
    </source>
</reference>
<dbReference type="CDD" id="cd19481">
    <property type="entry name" value="RecA-like_protease"/>
    <property type="match status" value="1"/>
</dbReference>
<dbReference type="SUPFAM" id="SSF52540">
    <property type="entry name" value="P-loop containing nucleoside triphosphate hydrolases"/>
    <property type="match status" value="1"/>
</dbReference>
<dbReference type="PANTHER" id="PTHR23076:SF97">
    <property type="entry name" value="ATP-DEPENDENT ZINC METALLOPROTEASE YME1L1"/>
    <property type="match status" value="1"/>
</dbReference>
<dbReference type="InterPro" id="IPR000642">
    <property type="entry name" value="Peptidase_M41"/>
</dbReference>
<dbReference type="InterPro" id="IPR027417">
    <property type="entry name" value="P-loop_NTPase"/>
</dbReference>
<accession>A0ABY0K4N3</accession>
<evidence type="ECO:0000313" key="2">
    <source>
        <dbReference type="EMBL" id="SCC78482.1"/>
    </source>
</evidence>
<dbReference type="PANTHER" id="PTHR23076">
    <property type="entry name" value="METALLOPROTEASE M41 FTSH"/>
    <property type="match status" value="1"/>
</dbReference>
<dbReference type="Proteomes" id="UP000182800">
    <property type="component" value="Unassembled WGS sequence"/>
</dbReference>
<dbReference type="EMBL" id="FMBM01000001">
    <property type="protein sequence ID" value="SCC78482.1"/>
    <property type="molecule type" value="Genomic_DNA"/>
</dbReference>
<dbReference type="GO" id="GO:0008233">
    <property type="term" value="F:peptidase activity"/>
    <property type="evidence" value="ECO:0007669"/>
    <property type="project" value="UniProtKB-KW"/>
</dbReference>
<gene>
    <name evidence="2" type="ORF">GA0071312_0314</name>
</gene>
<name>A0ABY0K4N3_9HYPH</name>
<dbReference type="Pfam" id="PF00004">
    <property type="entry name" value="AAA"/>
    <property type="match status" value="1"/>
</dbReference>
<dbReference type="Gene3D" id="3.40.50.300">
    <property type="entry name" value="P-loop containing nucleotide triphosphate hydrolases"/>
    <property type="match status" value="1"/>
</dbReference>
<dbReference type="InterPro" id="IPR003959">
    <property type="entry name" value="ATPase_AAA_core"/>
</dbReference>
<dbReference type="SUPFAM" id="SSF140990">
    <property type="entry name" value="FtsH protease domain-like"/>
    <property type="match status" value="1"/>
</dbReference>
<dbReference type="Gene3D" id="1.10.8.60">
    <property type="match status" value="1"/>
</dbReference>
<feature type="domain" description="AAA+ ATPase" evidence="1">
    <location>
        <begin position="139"/>
        <end position="280"/>
    </location>
</feature>
<dbReference type="InterPro" id="IPR037219">
    <property type="entry name" value="Peptidase_M41-like"/>
</dbReference>
<protein>
    <submittedName>
        <fullName evidence="2">ATP-dependent Zn proteases</fullName>
    </submittedName>
</protein>
<proteinExistence type="predicted"/>
<keyword evidence="2" id="KW-0378">Hydrolase</keyword>
<comment type="caution">
    <text evidence="2">The sequence shown here is derived from an EMBL/GenBank/DDBJ whole genome shotgun (WGS) entry which is preliminary data.</text>
</comment>
<dbReference type="SMART" id="SM00382">
    <property type="entry name" value="AAA"/>
    <property type="match status" value="1"/>
</dbReference>
<keyword evidence="2" id="KW-0645">Protease</keyword>
<dbReference type="Gene3D" id="1.20.58.760">
    <property type="entry name" value="Peptidase M41"/>
    <property type="match status" value="1"/>
</dbReference>
<sequence length="532" mass="57903">MRIGIRGEPLVIVLNQPFNHLPNDIVGLIDHHAVLRPLDTKDLSAIIEEITQTSLPVIADDLTTGLTLDQIAGAIRLRDNPAAMIRRLHALRQSANRTRSIAVPKLQDLSGYGEAKAWGLMLSREIDRYRAGEITLADLPKGLLLSGPPGCGKTLFAQSLAVTCNIPIVPSSVADWLQNGDGHLGDVMLAVKKVFDTAHQQQKPAVLFLDECDAFIDPSKTRDRSNWWQTLRAGVLSSIDGASTEPGLIILGACNYPELVDPALRRSGRLDRHIEIPLPDADALASMLQSALADELPDADYQRYGKDIIGSTGADVARFVREIRARARDHGRNVTADDVKAVLSPPDQRPADLIRRIAFHEAGHAVVASLLDRDVKAVSLSKADTGFGGYVLATRPMIFTHASIEEEVLIGLAGRASEVMFGLAASSGASADLVEVTRLLVRAHASYGFGSSLSSIDETADIQQLFIVDTRLKQIVDNDLDQLWRRTIMIVEQNAQAIRSVAERLIERRHLEGDEISQIVAMCRSGPALVTE</sequence>